<dbReference type="Proteomes" id="UP000762676">
    <property type="component" value="Unassembled WGS sequence"/>
</dbReference>
<dbReference type="EMBL" id="BMAT01002783">
    <property type="protein sequence ID" value="GFS14098.1"/>
    <property type="molecule type" value="Genomic_DNA"/>
</dbReference>
<protein>
    <submittedName>
        <fullName evidence="1">Uncharacterized protein</fullName>
    </submittedName>
</protein>
<name>A0AAV4IWG9_9GAST</name>
<proteinExistence type="predicted"/>
<accession>A0AAV4IWG9</accession>
<organism evidence="1 2">
    <name type="scientific">Elysia marginata</name>
    <dbReference type="NCBI Taxonomy" id="1093978"/>
    <lineage>
        <taxon>Eukaryota</taxon>
        <taxon>Metazoa</taxon>
        <taxon>Spiralia</taxon>
        <taxon>Lophotrochozoa</taxon>
        <taxon>Mollusca</taxon>
        <taxon>Gastropoda</taxon>
        <taxon>Heterobranchia</taxon>
        <taxon>Euthyneura</taxon>
        <taxon>Panpulmonata</taxon>
        <taxon>Sacoglossa</taxon>
        <taxon>Placobranchoidea</taxon>
        <taxon>Plakobranchidae</taxon>
        <taxon>Elysia</taxon>
    </lineage>
</organism>
<evidence type="ECO:0000313" key="1">
    <source>
        <dbReference type="EMBL" id="GFS14098.1"/>
    </source>
</evidence>
<evidence type="ECO:0000313" key="2">
    <source>
        <dbReference type="Proteomes" id="UP000762676"/>
    </source>
</evidence>
<comment type="caution">
    <text evidence="1">The sequence shown here is derived from an EMBL/GenBank/DDBJ whole genome shotgun (WGS) entry which is preliminary data.</text>
</comment>
<sequence>MSTPSITSSTSCEVLKLDLGCPTKQGHLMVTGLVPADVYTLGPHTYSERSVIDYLLLAHLSLRLNAVRWHYFSHSLLNDVPDSSRLTRSAVCTPSGDH</sequence>
<dbReference type="AlphaFoldDB" id="A0AAV4IWG9"/>
<keyword evidence="2" id="KW-1185">Reference proteome</keyword>
<reference evidence="1 2" key="1">
    <citation type="journal article" date="2021" name="Elife">
        <title>Chloroplast acquisition without the gene transfer in kleptoplastic sea slugs, Plakobranchus ocellatus.</title>
        <authorList>
            <person name="Maeda T."/>
            <person name="Takahashi S."/>
            <person name="Yoshida T."/>
            <person name="Shimamura S."/>
            <person name="Takaki Y."/>
            <person name="Nagai Y."/>
            <person name="Toyoda A."/>
            <person name="Suzuki Y."/>
            <person name="Arimoto A."/>
            <person name="Ishii H."/>
            <person name="Satoh N."/>
            <person name="Nishiyama T."/>
            <person name="Hasebe M."/>
            <person name="Maruyama T."/>
            <person name="Minagawa J."/>
            <person name="Obokata J."/>
            <person name="Shigenobu S."/>
        </authorList>
    </citation>
    <scope>NUCLEOTIDE SEQUENCE [LARGE SCALE GENOMIC DNA]</scope>
</reference>
<gene>
    <name evidence="1" type="ORF">ElyMa_001414800</name>
</gene>